<evidence type="ECO:0008006" key="3">
    <source>
        <dbReference type="Google" id="ProtNLM"/>
    </source>
</evidence>
<dbReference type="PANTHER" id="PTHR37398:SF3">
    <property type="entry name" value="GLYCOSIDE HYDROLASE FAMILY 5 DOMAIN-CONTAINING PROTEIN"/>
    <property type="match status" value="1"/>
</dbReference>
<dbReference type="Gene3D" id="3.20.20.80">
    <property type="entry name" value="Glycosidases"/>
    <property type="match status" value="1"/>
</dbReference>
<dbReference type="SUPFAM" id="SSF51445">
    <property type="entry name" value="(Trans)glycosidases"/>
    <property type="match status" value="1"/>
</dbReference>
<organism evidence="1 2">
    <name type="scientific">Coccomyxa subellipsoidea</name>
    <dbReference type="NCBI Taxonomy" id="248742"/>
    <lineage>
        <taxon>Eukaryota</taxon>
        <taxon>Viridiplantae</taxon>
        <taxon>Chlorophyta</taxon>
        <taxon>core chlorophytes</taxon>
        <taxon>Trebouxiophyceae</taxon>
        <taxon>Trebouxiophyceae incertae sedis</taxon>
        <taxon>Coccomyxaceae</taxon>
        <taxon>Coccomyxa</taxon>
    </lineage>
</organism>
<reference evidence="1 2" key="1">
    <citation type="journal article" date="2024" name="Nat. Commun.">
        <title>Phylogenomics reveals the evolutionary origins of lichenization in chlorophyte algae.</title>
        <authorList>
            <person name="Puginier C."/>
            <person name="Libourel C."/>
            <person name="Otte J."/>
            <person name="Skaloud P."/>
            <person name="Haon M."/>
            <person name="Grisel S."/>
            <person name="Petersen M."/>
            <person name="Berrin J.G."/>
            <person name="Delaux P.M."/>
            <person name="Dal Grande F."/>
            <person name="Keller J."/>
        </authorList>
    </citation>
    <scope>NUCLEOTIDE SEQUENCE [LARGE SCALE GENOMIC DNA]</scope>
    <source>
        <strain evidence="1 2">SAG 216-7</strain>
    </source>
</reference>
<dbReference type="PANTHER" id="PTHR37398">
    <property type="entry name" value="ENDO-BETA-1,4-MANNANASE"/>
    <property type="match status" value="1"/>
</dbReference>
<gene>
    <name evidence="1" type="ORF">WJX75_002181</name>
</gene>
<comment type="caution">
    <text evidence="1">The sequence shown here is derived from an EMBL/GenBank/DDBJ whole genome shotgun (WGS) entry which is preliminary data.</text>
</comment>
<protein>
    <recommendedName>
        <fullName evidence="3">Glycoside hydrolase</fullName>
    </recommendedName>
</protein>
<keyword evidence="2" id="KW-1185">Reference proteome</keyword>
<dbReference type="InterPro" id="IPR017853">
    <property type="entry name" value="GH"/>
</dbReference>
<evidence type="ECO:0000313" key="2">
    <source>
        <dbReference type="Proteomes" id="UP001491310"/>
    </source>
</evidence>
<proteinExistence type="predicted"/>
<accession>A0ABR2YG33</accession>
<dbReference type="Proteomes" id="UP001491310">
    <property type="component" value="Unassembled WGS sequence"/>
</dbReference>
<evidence type="ECO:0000313" key="1">
    <source>
        <dbReference type="EMBL" id="KAK9904769.1"/>
    </source>
</evidence>
<name>A0ABR2YG33_9CHLO</name>
<sequence length="414" mass="46721">MIIRNPTSKTRRELSDFYLNNQIVGANIPWYHCGWDYGTTSYGTDSGGFFPTNGYYEQFWKDSFSRLRTMGGNTARTWVFFDGRGAPNLSGNYPYDLTEGLDADFLKDFIAMLTLAAKPGIDIQVIPALWSFEAMDDKVKYDSNGKTLNYTKTLGEHRALFSDTDKQDAFVEKALKPLLQEVKDKGLQDTILAWDIINEPEWRLKGPHGPVDQFTKAPDKDLVQVADMQRFVGKCAIAIHEAGFLATLGSAQARWNFENAANAAYYSAGWGCTNFWNDADLRSAAGNNDKAFLDIYQVHYYDYMRDQDTYKSPNDVYSKDGRSAEYYLDTDPGKKRPLLLGEGKTSDVVQTSKDNAKLKIAHSKNKKYAGVLFWSFDNGTYEADLAAKAGVNNPNRKYPSSDLGNYTYFEDLSH</sequence>
<dbReference type="EMBL" id="JALJOT010000012">
    <property type="protein sequence ID" value="KAK9904769.1"/>
    <property type="molecule type" value="Genomic_DNA"/>
</dbReference>